<evidence type="ECO:0000256" key="1">
    <source>
        <dbReference type="SAM" id="MobiDB-lite"/>
    </source>
</evidence>
<reference evidence="3" key="1">
    <citation type="submission" date="2020-01" db="EMBL/GenBank/DDBJ databases">
        <authorList>
            <consortium name="DOE Joint Genome Institute"/>
            <person name="Haridas S."/>
            <person name="Albert R."/>
            <person name="Binder M."/>
            <person name="Bloem J."/>
            <person name="Labutti K."/>
            <person name="Salamov A."/>
            <person name="Andreopoulos B."/>
            <person name="Baker S.E."/>
            <person name="Barry K."/>
            <person name="Bills G."/>
            <person name="Bluhm B.H."/>
            <person name="Cannon C."/>
            <person name="Castanera R."/>
            <person name="Culley D.E."/>
            <person name="Daum C."/>
            <person name="Ezra D."/>
            <person name="Gonzalez J.B."/>
            <person name="Henrissat B."/>
            <person name="Kuo A."/>
            <person name="Liang C."/>
            <person name="Lipzen A."/>
            <person name="Lutzoni F."/>
            <person name="Magnuson J."/>
            <person name="Mondo S."/>
            <person name="Nolan M."/>
            <person name="Ohm R."/>
            <person name="Pangilinan J."/>
            <person name="Park H.-J."/>
            <person name="Ramirez L."/>
            <person name="Alfaro M."/>
            <person name="Sun H."/>
            <person name="Tritt A."/>
            <person name="Yoshinaga Y."/>
            <person name="Zwiers L.-H."/>
            <person name="Turgeon B.G."/>
            <person name="Goodwin S.B."/>
            <person name="Spatafora J.W."/>
            <person name="Crous P.W."/>
            <person name="Grigoriev I.V."/>
        </authorList>
    </citation>
    <scope>NUCLEOTIDE SEQUENCE</scope>
    <source>
        <strain evidence="3">CBS 342.82</strain>
    </source>
</reference>
<gene>
    <name evidence="3" type="ORF">K489DRAFT_412215</name>
</gene>
<feature type="compositionally biased region" description="Polar residues" evidence="1">
    <location>
        <begin position="136"/>
        <end position="148"/>
    </location>
</feature>
<dbReference type="AlphaFoldDB" id="A0A6J3LWU8"/>
<feature type="compositionally biased region" description="Low complexity" evidence="1">
    <location>
        <begin position="565"/>
        <end position="576"/>
    </location>
</feature>
<feature type="region of interest" description="Disordered" evidence="1">
    <location>
        <begin position="274"/>
        <end position="296"/>
    </location>
</feature>
<accession>A0A6J3LWU8</accession>
<reference evidence="3" key="2">
    <citation type="submission" date="2020-04" db="EMBL/GenBank/DDBJ databases">
        <authorList>
            <consortium name="NCBI Genome Project"/>
        </authorList>
    </citation>
    <scope>NUCLEOTIDE SEQUENCE</scope>
    <source>
        <strain evidence="3">CBS 342.82</strain>
    </source>
</reference>
<feature type="compositionally biased region" description="Polar residues" evidence="1">
    <location>
        <begin position="391"/>
        <end position="409"/>
    </location>
</feature>
<dbReference type="OrthoDB" id="5431248at2759"/>
<reference evidence="3" key="3">
    <citation type="submission" date="2025-08" db="UniProtKB">
        <authorList>
            <consortium name="RefSeq"/>
        </authorList>
    </citation>
    <scope>IDENTIFICATION</scope>
    <source>
        <strain evidence="3">CBS 342.82</strain>
    </source>
</reference>
<name>A0A6J3LWU8_9PEZI</name>
<evidence type="ECO:0000313" key="3">
    <source>
        <dbReference type="RefSeq" id="XP_033457267.1"/>
    </source>
</evidence>
<feature type="compositionally biased region" description="Polar residues" evidence="1">
    <location>
        <begin position="461"/>
        <end position="471"/>
    </location>
</feature>
<feature type="region of interest" description="Disordered" evidence="1">
    <location>
        <begin position="202"/>
        <end position="262"/>
    </location>
</feature>
<feature type="compositionally biased region" description="Basic and acidic residues" evidence="1">
    <location>
        <begin position="548"/>
        <end position="564"/>
    </location>
</feature>
<keyword evidence="2" id="KW-1185">Reference proteome</keyword>
<dbReference type="RefSeq" id="XP_033457267.1">
    <property type="nucleotide sequence ID" value="XM_033607903.1"/>
</dbReference>
<feature type="compositionally biased region" description="Basic and acidic residues" evidence="1">
    <location>
        <begin position="472"/>
        <end position="484"/>
    </location>
</feature>
<feature type="region of interest" description="Disordered" evidence="1">
    <location>
        <begin position="425"/>
        <end position="651"/>
    </location>
</feature>
<feature type="compositionally biased region" description="Low complexity" evidence="1">
    <location>
        <begin position="635"/>
        <end position="644"/>
    </location>
</feature>
<sequence length="704" mass="76634">MAGSTNHHNSPLRQTPTPHFSRPRPCSPTHIRVSDITVVDGIPPYTQQCLELDNHKLSRKEKVGDDPPWPIEPQFSIDFGLLDSNQSNGESSATSLHQVQKPRVTVNTRCTARTIEGTPIVTFISTTSIIAPPTEASRSSSPITTTSHFRPIDQAVCNSDDRSEEIASPAQDEYLRDIDSFPAPATYTVTNHGRPSLVNCRNGSGSSSCDSMNTIRQSNATPTAASTSSLQSTLQDTSDDRKSATRPPLSVHSSRGRSNSDISLICSAQSRGKIFNISEQPTPPPRTSSKNRTGIHPAYRRVEWSDSREFDSPSRLHLQLSHPHTTHPGLQHRRHTSDLETQRRRNQEPLRGILKPSRDADGNIYRSTASKSEESDLNLSKTRINTGLVGSVTNTSNSLTESSPISLASSHDTYSSFYSIYRHGRHSHSTSSNTSTDTTASSAPSTIVEEGGEGGDVPTSHAHNSGTVISNEDQRNGGDFDRSEFYGFYGTQPGSNDRSSNGGRRVVTIRTSSGDVVERGQIRRNEAKSEDQSRSSTRRRSFSNMITGHKEPKTHDSSKNDKSPRSVVTTASSTSPVAPPPSPTQSPLRTQSRTIIHLVPPASTPPSSQAPHLPPLNLSVESPSPVKKIQKKLTQPQSSSQRQPKSSKKPFIASTFDYSTLLTEAEAARLRSRGVNPALWAEMRAMRKGKGKGFGALVGNAYVS</sequence>
<feature type="compositionally biased region" description="Low complexity" evidence="1">
    <location>
        <begin position="429"/>
        <end position="446"/>
    </location>
</feature>
<feature type="region of interest" description="Disordered" evidence="1">
    <location>
        <begin position="322"/>
        <end position="409"/>
    </location>
</feature>
<feature type="compositionally biased region" description="Polar residues" evidence="1">
    <location>
        <begin position="1"/>
        <end position="18"/>
    </location>
</feature>
<proteinExistence type="predicted"/>
<dbReference type="Proteomes" id="UP000504637">
    <property type="component" value="Unplaced"/>
</dbReference>
<feature type="compositionally biased region" description="Basic and acidic residues" evidence="1">
    <location>
        <begin position="516"/>
        <end position="533"/>
    </location>
</feature>
<feature type="compositionally biased region" description="Polar residues" evidence="1">
    <location>
        <begin position="492"/>
        <end position="502"/>
    </location>
</feature>
<protein>
    <submittedName>
        <fullName evidence="3">Uncharacterized protein</fullName>
    </submittedName>
</protein>
<organism evidence="3">
    <name type="scientific">Dissoconium aciculare CBS 342.82</name>
    <dbReference type="NCBI Taxonomy" id="1314786"/>
    <lineage>
        <taxon>Eukaryota</taxon>
        <taxon>Fungi</taxon>
        <taxon>Dikarya</taxon>
        <taxon>Ascomycota</taxon>
        <taxon>Pezizomycotina</taxon>
        <taxon>Dothideomycetes</taxon>
        <taxon>Dothideomycetidae</taxon>
        <taxon>Mycosphaerellales</taxon>
        <taxon>Dissoconiaceae</taxon>
        <taxon>Dissoconium</taxon>
    </lineage>
</organism>
<evidence type="ECO:0000313" key="2">
    <source>
        <dbReference type="Proteomes" id="UP000504637"/>
    </source>
</evidence>
<feature type="compositionally biased region" description="Basic and acidic residues" evidence="1">
    <location>
        <begin position="336"/>
        <end position="348"/>
    </location>
</feature>
<feature type="compositionally biased region" description="Low complexity" evidence="1">
    <location>
        <begin position="217"/>
        <end position="236"/>
    </location>
</feature>
<feature type="compositionally biased region" description="Polar residues" evidence="1">
    <location>
        <begin position="251"/>
        <end position="262"/>
    </location>
</feature>
<feature type="region of interest" description="Disordered" evidence="1">
    <location>
        <begin position="1"/>
        <end position="27"/>
    </location>
</feature>
<feature type="compositionally biased region" description="Polar residues" evidence="1">
    <location>
        <begin position="202"/>
        <end position="216"/>
    </location>
</feature>
<feature type="region of interest" description="Disordered" evidence="1">
    <location>
        <begin position="133"/>
        <end position="152"/>
    </location>
</feature>
<dbReference type="GeneID" id="54365702"/>